<feature type="transmembrane region" description="Helical" evidence="1">
    <location>
        <begin position="27"/>
        <end position="44"/>
    </location>
</feature>
<keyword evidence="1" id="KW-0812">Transmembrane</keyword>
<gene>
    <name evidence="2" type="ORF">Cflav_PD2063</name>
</gene>
<keyword evidence="1" id="KW-1133">Transmembrane helix</keyword>
<accession>B9XMH2</accession>
<evidence type="ECO:0000313" key="2">
    <source>
        <dbReference type="EMBL" id="EEF59014.1"/>
    </source>
</evidence>
<evidence type="ECO:0000313" key="3">
    <source>
        <dbReference type="Proteomes" id="UP000003688"/>
    </source>
</evidence>
<proteinExistence type="predicted"/>
<sequence length="46" mass="5230">MKIAVIVALAIFWIVMAYRQFERGDMVLGGVYILVGIALTVYRLQK</sequence>
<dbReference type="RefSeq" id="WP_007417011.1">
    <property type="nucleotide sequence ID" value="NZ_ABOX02000034.1"/>
</dbReference>
<dbReference type="STRING" id="320771.Cflav_PD2063"/>
<dbReference type="EMBL" id="ABOX02000034">
    <property type="protein sequence ID" value="EEF59014.1"/>
    <property type="molecule type" value="Genomic_DNA"/>
</dbReference>
<comment type="caution">
    <text evidence="2">The sequence shown here is derived from an EMBL/GenBank/DDBJ whole genome shotgun (WGS) entry which is preliminary data.</text>
</comment>
<protein>
    <submittedName>
        <fullName evidence="2">Uncharacterized protein</fullName>
    </submittedName>
</protein>
<keyword evidence="3" id="KW-1185">Reference proteome</keyword>
<dbReference type="Proteomes" id="UP000003688">
    <property type="component" value="Unassembled WGS sequence"/>
</dbReference>
<evidence type="ECO:0000256" key="1">
    <source>
        <dbReference type="SAM" id="Phobius"/>
    </source>
</evidence>
<dbReference type="AlphaFoldDB" id="B9XMH2"/>
<organism evidence="2 3">
    <name type="scientific">Pedosphaera parvula (strain Ellin514)</name>
    <dbReference type="NCBI Taxonomy" id="320771"/>
    <lineage>
        <taxon>Bacteria</taxon>
        <taxon>Pseudomonadati</taxon>
        <taxon>Verrucomicrobiota</taxon>
        <taxon>Pedosphaerae</taxon>
        <taxon>Pedosphaerales</taxon>
        <taxon>Pedosphaeraceae</taxon>
        <taxon>Pedosphaera</taxon>
    </lineage>
</organism>
<reference evidence="2 3" key="1">
    <citation type="journal article" date="2011" name="J. Bacteriol.">
        <title>Genome sequence of 'Pedosphaera parvula' Ellin514, an aerobic Verrucomicrobial isolate from pasture soil.</title>
        <authorList>
            <person name="Kant R."/>
            <person name="van Passel M.W."/>
            <person name="Sangwan P."/>
            <person name="Palva A."/>
            <person name="Lucas S."/>
            <person name="Copeland A."/>
            <person name="Lapidus A."/>
            <person name="Glavina Del Rio T."/>
            <person name="Dalin E."/>
            <person name="Tice H."/>
            <person name="Bruce D."/>
            <person name="Goodwin L."/>
            <person name="Pitluck S."/>
            <person name="Chertkov O."/>
            <person name="Larimer F.W."/>
            <person name="Land M.L."/>
            <person name="Hauser L."/>
            <person name="Brettin T.S."/>
            <person name="Detter J.C."/>
            <person name="Han S."/>
            <person name="de Vos W.M."/>
            <person name="Janssen P.H."/>
            <person name="Smidt H."/>
        </authorList>
    </citation>
    <scope>NUCLEOTIDE SEQUENCE [LARGE SCALE GENOMIC DNA]</scope>
    <source>
        <strain evidence="2 3">Ellin514</strain>
    </source>
</reference>
<name>B9XMH2_PEDPL</name>
<keyword evidence="1" id="KW-0472">Membrane</keyword>